<dbReference type="EMBL" id="ML735005">
    <property type="protein sequence ID" value="KAB8202389.1"/>
    <property type="molecule type" value="Genomic_DNA"/>
</dbReference>
<evidence type="ECO:0000313" key="1">
    <source>
        <dbReference type="EMBL" id="KAB8202389.1"/>
    </source>
</evidence>
<name>A0A5N6DBL2_ASPPA</name>
<dbReference type="VEuPathDB" id="FungiDB:BDV34DRAFT_201156"/>
<dbReference type="AlphaFoldDB" id="A0A5N6DBL2"/>
<organism evidence="1 2">
    <name type="scientific">Aspergillus parasiticus</name>
    <dbReference type="NCBI Taxonomy" id="5067"/>
    <lineage>
        <taxon>Eukaryota</taxon>
        <taxon>Fungi</taxon>
        <taxon>Dikarya</taxon>
        <taxon>Ascomycota</taxon>
        <taxon>Pezizomycotina</taxon>
        <taxon>Eurotiomycetes</taxon>
        <taxon>Eurotiomycetidae</taxon>
        <taxon>Eurotiales</taxon>
        <taxon>Aspergillaceae</taxon>
        <taxon>Aspergillus</taxon>
        <taxon>Aspergillus subgen. Circumdati</taxon>
    </lineage>
</organism>
<protein>
    <submittedName>
        <fullName evidence="1">Uncharacterized protein</fullName>
    </submittedName>
</protein>
<gene>
    <name evidence="1" type="ORF">BDV34DRAFT_201156</name>
</gene>
<proteinExistence type="predicted"/>
<reference evidence="1 2" key="1">
    <citation type="submission" date="2019-04" db="EMBL/GenBank/DDBJ databases">
        <title>Fungal friends and foes A comparative genomics study of 23 Aspergillus species from section Flavi.</title>
        <authorList>
            <consortium name="DOE Joint Genome Institute"/>
            <person name="Kjaerbolling I."/>
            <person name="Vesth T.C."/>
            <person name="Frisvad J.C."/>
            <person name="Nybo J.L."/>
            <person name="Theobald S."/>
            <person name="Kildgaard S."/>
            <person name="Petersen T.I."/>
            <person name="Kuo A."/>
            <person name="Sato A."/>
            <person name="Lyhne E.K."/>
            <person name="Kogle M.E."/>
            <person name="Wiebenga A."/>
            <person name="Kun R.S."/>
            <person name="Lubbers R.J."/>
            <person name="Makela M.R."/>
            <person name="Barry K."/>
            <person name="Chovatia M."/>
            <person name="Clum A."/>
            <person name="Daum C."/>
            <person name="Haridas S."/>
            <person name="He G."/>
            <person name="LaButti K."/>
            <person name="Lipzen A."/>
            <person name="Mondo S."/>
            <person name="Pangilinan J."/>
            <person name="Riley R."/>
            <person name="Salamov A."/>
            <person name="Simmons B.A."/>
            <person name="Magnuson J.K."/>
            <person name="Henrissat B."/>
            <person name="Mortensen U.H."/>
            <person name="Larsen T.O."/>
            <person name="De vries R.P."/>
            <person name="Grigoriev I.V."/>
            <person name="Machida M."/>
            <person name="Baker S.E."/>
            <person name="Andersen M.R."/>
        </authorList>
    </citation>
    <scope>NUCLEOTIDE SEQUENCE [LARGE SCALE GENOMIC DNA]</scope>
    <source>
        <strain evidence="1 2">CBS 117618</strain>
    </source>
</reference>
<accession>A0A5N6DBL2</accession>
<dbReference type="Proteomes" id="UP000326532">
    <property type="component" value="Unassembled WGS sequence"/>
</dbReference>
<keyword evidence="2" id="KW-1185">Reference proteome</keyword>
<sequence length="63" mass="7485">MRQSFQLSTTVIHIMTVNRMLFLDDWPKQRTGTSHGPTICAKWSLIMNYPFKRDREEWSTPQA</sequence>
<evidence type="ECO:0000313" key="2">
    <source>
        <dbReference type="Proteomes" id="UP000326532"/>
    </source>
</evidence>